<feature type="signal peptide" evidence="1">
    <location>
        <begin position="1"/>
        <end position="22"/>
    </location>
</feature>
<organism evidence="2 3">
    <name type="scientific">Chitinophaga niabensis</name>
    <dbReference type="NCBI Taxonomy" id="536979"/>
    <lineage>
        <taxon>Bacteria</taxon>
        <taxon>Pseudomonadati</taxon>
        <taxon>Bacteroidota</taxon>
        <taxon>Chitinophagia</taxon>
        <taxon>Chitinophagales</taxon>
        <taxon>Chitinophagaceae</taxon>
        <taxon>Chitinophaga</taxon>
    </lineage>
</organism>
<dbReference type="EMBL" id="FSRA01000002">
    <property type="protein sequence ID" value="SIO53624.1"/>
    <property type="molecule type" value="Genomic_DNA"/>
</dbReference>
<feature type="chain" id="PRO_5013042999" description="NVEALA protein" evidence="1">
    <location>
        <begin position="23"/>
        <end position="91"/>
    </location>
</feature>
<name>A0A1N6KAK9_9BACT</name>
<keyword evidence="3" id="KW-1185">Reference proteome</keyword>
<evidence type="ECO:0000313" key="2">
    <source>
        <dbReference type="EMBL" id="SIO53624.1"/>
    </source>
</evidence>
<evidence type="ECO:0008006" key="4">
    <source>
        <dbReference type="Google" id="ProtNLM"/>
    </source>
</evidence>
<proteinExistence type="predicted"/>
<accession>A0A1N6KAK9</accession>
<dbReference type="Proteomes" id="UP000185003">
    <property type="component" value="Unassembled WGS sequence"/>
</dbReference>
<evidence type="ECO:0000313" key="3">
    <source>
        <dbReference type="Proteomes" id="UP000185003"/>
    </source>
</evidence>
<protein>
    <recommendedName>
        <fullName evidence="4">NVEALA protein</fullName>
    </recommendedName>
</protein>
<sequence length="91" mass="9922">MNKKTIILLLSTFVTAVSGAFASNLFIPVDGYSSMVYVSKQTIPCEFRKICDLGTFVCTATFTIGNTTYVDFGLFKLEGTECTLLLSQSTP</sequence>
<dbReference type="AlphaFoldDB" id="A0A1N6KAK9"/>
<evidence type="ECO:0000256" key="1">
    <source>
        <dbReference type="SAM" id="SignalP"/>
    </source>
</evidence>
<dbReference type="STRING" id="536979.SAMN04488055_5449"/>
<keyword evidence="1" id="KW-0732">Signal</keyword>
<gene>
    <name evidence="2" type="ORF">SAMN04488055_5449</name>
</gene>
<reference evidence="3" key="1">
    <citation type="submission" date="2016-11" db="EMBL/GenBank/DDBJ databases">
        <authorList>
            <person name="Varghese N."/>
            <person name="Submissions S."/>
        </authorList>
    </citation>
    <scope>NUCLEOTIDE SEQUENCE [LARGE SCALE GENOMIC DNA]</scope>
    <source>
        <strain evidence="3">DSM 24787</strain>
    </source>
</reference>